<sequence>MWSRRSAGKSRAALGCRGTTHRMMSGDSENRKMIEAGEDEEEYGALVPQQNAQAGGNGILSGSTLAALKGYTATATNKRPAPSGPLLAGYGSDDDSD</sequence>
<accession>A0ACC2HTL1</accession>
<evidence type="ECO:0000313" key="1">
    <source>
        <dbReference type="EMBL" id="KAJ8106230.1"/>
    </source>
</evidence>
<name>A0ACC2HTL1_9PLEO</name>
<evidence type="ECO:0000313" key="2">
    <source>
        <dbReference type="Proteomes" id="UP001153331"/>
    </source>
</evidence>
<comment type="caution">
    <text evidence="1">The sequence shown here is derived from an EMBL/GenBank/DDBJ whole genome shotgun (WGS) entry which is preliminary data.</text>
</comment>
<organism evidence="1 2">
    <name type="scientific">Boeremia exigua</name>
    <dbReference type="NCBI Taxonomy" id="749465"/>
    <lineage>
        <taxon>Eukaryota</taxon>
        <taxon>Fungi</taxon>
        <taxon>Dikarya</taxon>
        <taxon>Ascomycota</taxon>
        <taxon>Pezizomycotina</taxon>
        <taxon>Dothideomycetes</taxon>
        <taxon>Pleosporomycetidae</taxon>
        <taxon>Pleosporales</taxon>
        <taxon>Pleosporineae</taxon>
        <taxon>Didymellaceae</taxon>
        <taxon>Boeremia</taxon>
    </lineage>
</organism>
<proteinExistence type="predicted"/>
<keyword evidence="2" id="KW-1185">Reference proteome</keyword>
<gene>
    <name evidence="1" type="ORF">OPT61_g9675</name>
</gene>
<reference evidence="1" key="1">
    <citation type="submission" date="2022-11" db="EMBL/GenBank/DDBJ databases">
        <title>Genome Sequence of Boeremia exigua.</title>
        <authorList>
            <person name="Buettner E."/>
        </authorList>
    </citation>
    <scope>NUCLEOTIDE SEQUENCE</scope>
    <source>
        <strain evidence="1">CU02</strain>
    </source>
</reference>
<dbReference type="EMBL" id="JAPHNI010001232">
    <property type="protein sequence ID" value="KAJ8106230.1"/>
    <property type="molecule type" value="Genomic_DNA"/>
</dbReference>
<protein>
    <submittedName>
        <fullName evidence="1">Uncharacterized protein</fullName>
    </submittedName>
</protein>
<dbReference type="Proteomes" id="UP001153331">
    <property type="component" value="Unassembled WGS sequence"/>
</dbReference>